<sequence>METSTWPWTPRICCAPVRRGEPAGFHLCECSHCESIGVVPGGQSRGDSDSSSNDDDDTGYYDSNSDPEAKMKHISRRSFVKKFKTKTDYLPSSYYLKNGGDVYVFPDMSGKLPKLEESLRRNDLCFESGDGSRQWLLSEIEYLPRELTAVCRVAGEVPSFLPMIECYYCFCVDTLYPYLTAIGCGNFFDRIKIWLFLHEEILEHAEKRAAHGLLRDEEVQITEAFVRSTVSELQVLVDSEEGYEEIVDVLNDLITQAKFLRRMRSERLELLILRYLAEDDVNMEVSDGVLAATANTRKRELVWT</sequence>
<dbReference type="AlphaFoldDB" id="A0A3N4HZP2"/>
<protein>
    <submittedName>
        <fullName evidence="2">Uncharacterized protein</fullName>
    </submittedName>
</protein>
<dbReference type="Proteomes" id="UP000275078">
    <property type="component" value="Unassembled WGS sequence"/>
</dbReference>
<evidence type="ECO:0000313" key="2">
    <source>
        <dbReference type="EMBL" id="RPA77411.1"/>
    </source>
</evidence>
<organism evidence="2 3">
    <name type="scientific">Ascobolus immersus RN42</name>
    <dbReference type="NCBI Taxonomy" id="1160509"/>
    <lineage>
        <taxon>Eukaryota</taxon>
        <taxon>Fungi</taxon>
        <taxon>Dikarya</taxon>
        <taxon>Ascomycota</taxon>
        <taxon>Pezizomycotina</taxon>
        <taxon>Pezizomycetes</taxon>
        <taxon>Pezizales</taxon>
        <taxon>Ascobolaceae</taxon>
        <taxon>Ascobolus</taxon>
    </lineage>
</organism>
<name>A0A3N4HZP2_ASCIM</name>
<proteinExistence type="predicted"/>
<feature type="region of interest" description="Disordered" evidence="1">
    <location>
        <begin position="41"/>
        <end position="69"/>
    </location>
</feature>
<accession>A0A3N4HZP2</accession>
<evidence type="ECO:0000313" key="3">
    <source>
        <dbReference type="Proteomes" id="UP000275078"/>
    </source>
</evidence>
<gene>
    <name evidence="2" type="ORF">BJ508DRAFT_364496</name>
</gene>
<keyword evidence="3" id="KW-1185">Reference proteome</keyword>
<evidence type="ECO:0000256" key="1">
    <source>
        <dbReference type="SAM" id="MobiDB-lite"/>
    </source>
</evidence>
<dbReference type="EMBL" id="ML119727">
    <property type="protein sequence ID" value="RPA77411.1"/>
    <property type="molecule type" value="Genomic_DNA"/>
</dbReference>
<reference evidence="2 3" key="1">
    <citation type="journal article" date="2018" name="Nat. Ecol. Evol.">
        <title>Pezizomycetes genomes reveal the molecular basis of ectomycorrhizal truffle lifestyle.</title>
        <authorList>
            <person name="Murat C."/>
            <person name="Payen T."/>
            <person name="Noel B."/>
            <person name="Kuo A."/>
            <person name="Morin E."/>
            <person name="Chen J."/>
            <person name="Kohler A."/>
            <person name="Krizsan K."/>
            <person name="Balestrini R."/>
            <person name="Da Silva C."/>
            <person name="Montanini B."/>
            <person name="Hainaut M."/>
            <person name="Levati E."/>
            <person name="Barry K.W."/>
            <person name="Belfiori B."/>
            <person name="Cichocki N."/>
            <person name="Clum A."/>
            <person name="Dockter R.B."/>
            <person name="Fauchery L."/>
            <person name="Guy J."/>
            <person name="Iotti M."/>
            <person name="Le Tacon F."/>
            <person name="Lindquist E.A."/>
            <person name="Lipzen A."/>
            <person name="Malagnac F."/>
            <person name="Mello A."/>
            <person name="Molinier V."/>
            <person name="Miyauchi S."/>
            <person name="Poulain J."/>
            <person name="Riccioni C."/>
            <person name="Rubini A."/>
            <person name="Sitrit Y."/>
            <person name="Splivallo R."/>
            <person name="Traeger S."/>
            <person name="Wang M."/>
            <person name="Zifcakova L."/>
            <person name="Wipf D."/>
            <person name="Zambonelli A."/>
            <person name="Paolocci F."/>
            <person name="Nowrousian M."/>
            <person name="Ottonello S."/>
            <person name="Baldrian P."/>
            <person name="Spatafora J.W."/>
            <person name="Henrissat B."/>
            <person name="Nagy L.G."/>
            <person name="Aury J.M."/>
            <person name="Wincker P."/>
            <person name="Grigoriev I.V."/>
            <person name="Bonfante P."/>
            <person name="Martin F.M."/>
        </authorList>
    </citation>
    <scope>NUCLEOTIDE SEQUENCE [LARGE SCALE GENOMIC DNA]</scope>
    <source>
        <strain evidence="2 3">RN42</strain>
    </source>
</reference>